<evidence type="ECO:0000313" key="2">
    <source>
        <dbReference type="Proteomes" id="UP001239111"/>
    </source>
</evidence>
<dbReference type="Proteomes" id="UP001239111">
    <property type="component" value="Chromosome 1"/>
</dbReference>
<reference evidence="1" key="1">
    <citation type="submission" date="2023-04" db="EMBL/GenBank/DDBJ databases">
        <title>A chromosome-level genome assembly of the parasitoid wasp Eretmocerus hayati.</title>
        <authorList>
            <person name="Zhong Y."/>
            <person name="Liu S."/>
            <person name="Liu Y."/>
        </authorList>
    </citation>
    <scope>NUCLEOTIDE SEQUENCE</scope>
    <source>
        <strain evidence="1">ZJU_SS_LIU_2023</strain>
    </source>
</reference>
<proteinExistence type="predicted"/>
<accession>A0ACC2PTK4</accession>
<comment type="caution">
    <text evidence="1">The sequence shown here is derived from an EMBL/GenBank/DDBJ whole genome shotgun (WGS) entry which is preliminary data.</text>
</comment>
<organism evidence="1 2">
    <name type="scientific">Eretmocerus hayati</name>
    <dbReference type="NCBI Taxonomy" id="131215"/>
    <lineage>
        <taxon>Eukaryota</taxon>
        <taxon>Metazoa</taxon>
        <taxon>Ecdysozoa</taxon>
        <taxon>Arthropoda</taxon>
        <taxon>Hexapoda</taxon>
        <taxon>Insecta</taxon>
        <taxon>Pterygota</taxon>
        <taxon>Neoptera</taxon>
        <taxon>Endopterygota</taxon>
        <taxon>Hymenoptera</taxon>
        <taxon>Apocrita</taxon>
        <taxon>Proctotrupomorpha</taxon>
        <taxon>Chalcidoidea</taxon>
        <taxon>Aphelinidae</taxon>
        <taxon>Aphelininae</taxon>
        <taxon>Eretmocerus</taxon>
    </lineage>
</organism>
<protein>
    <submittedName>
        <fullName evidence="1">Uncharacterized protein</fullName>
    </submittedName>
</protein>
<keyword evidence="2" id="KW-1185">Reference proteome</keyword>
<gene>
    <name evidence="1" type="ORF">QAD02_021500</name>
</gene>
<dbReference type="EMBL" id="CM056741">
    <property type="protein sequence ID" value="KAJ8685707.1"/>
    <property type="molecule type" value="Genomic_DNA"/>
</dbReference>
<name>A0ACC2PTK4_9HYME</name>
<evidence type="ECO:0000313" key="1">
    <source>
        <dbReference type="EMBL" id="KAJ8685707.1"/>
    </source>
</evidence>
<sequence length="1072" mass="124410">MNSKSEGAYHHWLFDPPCAKDDLDFADWTTAEWLTRNHYGLKWDSGVVPYAGVTDHFEHTLIREWTLSSSSGEVGIFDENATSSLKWRLIALNSEFQEKLHSSSSQIHNLQTVLEELRSHLERLESEEKVKLDVLTLKIAKLQYLFKDFEEKFTQPIKEIKQKQETSNSFFNGLQSSVRVIGEKFLGLSSETEEKVNVALNRVGEVESAFEGLKVQFKELSVQQTNLSTIVHSIAQRIEMDEEKMVVYKQIDAEERGISASFREILPKITRNPTRSLYDLERKDRKWHKIITGVLKDGEQLPQTSGRKEALESKADRLKRIYLILWQTRLKRFQKNVVFFEGETAFRTRVRTGIVGNIGYIDPIGFFEESKEHLTSFVNSALEELKTMKAHLVFCGYFNLKGEKSEMKHFKTAYDVILRSSDLNNWYETSVNSLIDQMVEFEGVGSGWSLEEIVSLKAIITKADLLNGASFIRLPKYISHKKAVVNIECSANENDCFAWCIMAHLFPLRKRSPRQNKRESYPPYEKVLNFDGMTFPVRLIHIPKFEGLNNQISVNVFQISEEKQIYPVYLTFDEKIQHVNLLLLHDDFECLLTQYNHEQVNDRFFELNNVYEDDKENIPPQESPNATFSDYGKYAKLKKSKIVGKAFQRHVPYSAGLYYHDRYEAGKSYYTSFRGRNCTTLFAQELKRIAEVVQREIQNFPTLHMSVEDEEMFQASNSCHICGEEFNDGDKKVRDHLHRADGRFRGAAHSLCNLNFRETYNIPVVLHNLSRYDLHFIINEIANGISGNVKIIAQYMETYITIIKYVAGTKIRFTFIDSFKSLSSSLDVLASYLPLELKKITKQNFLGLIATVDVPEAAVNEVIQRNVDYYLKIFNKKKTSVTHLGKSKLKFTDIDDKKRKRAVMKNKRLFQSDTESEEEKGRHESNKNKKMKRVKNRAPEHEKEKKKTKKIEGGEKKEIEEEGEKTKYDFIEKDMDVQEISDSRVCKRDSKNGEEGYIEIWESRASTRFAGAEEGFQTRFEVGQSLSTPEIFPSTEVLSAENRTTRTSLVLLLYHNYFMLEKLFQSEYVLSW</sequence>